<dbReference type="OrthoDB" id="10286611at2759"/>
<name>A0A167H2S6_CALVF</name>
<evidence type="ECO:0000313" key="2">
    <source>
        <dbReference type="Proteomes" id="UP000076738"/>
    </source>
</evidence>
<protein>
    <recommendedName>
        <fullName evidence="3">Tudor domain-containing protein</fullName>
    </recommendedName>
</protein>
<reference evidence="1 2" key="1">
    <citation type="journal article" date="2016" name="Mol. Biol. Evol.">
        <title>Comparative Genomics of Early-Diverging Mushroom-Forming Fungi Provides Insights into the Origins of Lignocellulose Decay Capabilities.</title>
        <authorList>
            <person name="Nagy L.G."/>
            <person name="Riley R."/>
            <person name="Tritt A."/>
            <person name="Adam C."/>
            <person name="Daum C."/>
            <person name="Floudas D."/>
            <person name="Sun H."/>
            <person name="Yadav J.S."/>
            <person name="Pangilinan J."/>
            <person name="Larsson K.H."/>
            <person name="Matsuura K."/>
            <person name="Barry K."/>
            <person name="Labutti K."/>
            <person name="Kuo R."/>
            <person name="Ohm R.A."/>
            <person name="Bhattacharya S.S."/>
            <person name="Shirouzu T."/>
            <person name="Yoshinaga Y."/>
            <person name="Martin F.M."/>
            <person name="Grigoriev I.V."/>
            <person name="Hibbett D.S."/>
        </authorList>
    </citation>
    <scope>NUCLEOTIDE SEQUENCE [LARGE SCALE GENOMIC DNA]</scope>
    <source>
        <strain evidence="1 2">TUFC12733</strain>
    </source>
</reference>
<dbReference type="AlphaFoldDB" id="A0A167H2S6"/>
<keyword evidence="2" id="KW-1185">Reference proteome</keyword>
<accession>A0A167H2S6</accession>
<gene>
    <name evidence="1" type="ORF">CALVIDRAFT_602416</name>
</gene>
<sequence>MVAVFKKNEPVLYRTEDGKFWVGAIKEYRKSSVAGGDLLYTLSFPDGATLGSVPYGSLYAYDKSVAVERGSPPGAQ</sequence>
<evidence type="ECO:0000313" key="1">
    <source>
        <dbReference type="EMBL" id="KZO91169.1"/>
    </source>
</evidence>
<organism evidence="1 2">
    <name type="scientific">Calocera viscosa (strain TUFC12733)</name>
    <dbReference type="NCBI Taxonomy" id="1330018"/>
    <lineage>
        <taxon>Eukaryota</taxon>
        <taxon>Fungi</taxon>
        <taxon>Dikarya</taxon>
        <taxon>Basidiomycota</taxon>
        <taxon>Agaricomycotina</taxon>
        <taxon>Dacrymycetes</taxon>
        <taxon>Dacrymycetales</taxon>
        <taxon>Dacrymycetaceae</taxon>
        <taxon>Calocera</taxon>
    </lineage>
</organism>
<evidence type="ECO:0008006" key="3">
    <source>
        <dbReference type="Google" id="ProtNLM"/>
    </source>
</evidence>
<dbReference type="Proteomes" id="UP000076738">
    <property type="component" value="Unassembled WGS sequence"/>
</dbReference>
<dbReference type="EMBL" id="KV417327">
    <property type="protein sequence ID" value="KZO91169.1"/>
    <property type="molecule type" value="Genomic_DNA"/>
</dbReference>
<proteinExistence type="predicted"/>